<proteinExistence type="predicted"/>
<feature type="domain" description="DUF7580" evidence="1">
    <location>
        <begin position="334"/>
        <end position="573"/>
    </location>
</feature>
<dbReference type="Pfam" id="PF24476">
    <property type="entry name" value="DUF7580"/>
    <property type="match status" value="1"/>
</dbReference>
<sequence>MSALELGAGVISTILSTLSGYRLAQTSLADYSRPESDNRWLGAGLQLEERRFLYESHRILSLLVPPENAYDMVHEPSHHLWYMRDLEERLVAQLGSLCESLLLALQMMGHALGRISEQGKAPYVVQQTWNGGNSGAVCEGISHQTLKPLLRGWVDDLSLRNDVYSVYVSRSRKVPPVVPPVEAELNLGEGLGRLETFYMASNDLYMVLSALYSCTIHRHHAAYIKIQTSIDCTRKFTPPRVEFDLIWTQSRRTFARSQRVTVKSTLRPPAYERAQSIAPGGETAGDSTPRKSFKKKIWDIEAGFRSWSMRKHERIRSTSGSVCRRESYFAYHELGNISNLCEHLQISKQGIGGGVSAMQVIETHTPSFEHLILPSITIRDPNISESMSLAEVITWVSQDISIRGLGVRTKIRLAKLLAVSVLQFQGTPWLQGGWRSHDVAFLGVTEDTLRQGGTLMSPYLKIRFPRDGFMEALPVVPNGTLFGLAIVLLELGFETPFQSLHRKEDFQDGDGAIHAELFAAQRLLGPIQRKLGLTYARVVRKCIYCDFWFKGAIASGSDLQLVFYAEVVCALESLERKFM</sequence>
<accession>A0A9P8HYZ6</accession>
<organism evidence="2 3">
    <name type="scientific">Glutinoglossum americanum</name>
    <dbReference type="NCBI Taxonomy" id="1670608"/>
    <lineage>
        <taxon>Eukaryota</taxon>
        <taxon>Fungi</taxon>
        <taxon>Dikarya</taxon>
        <taxon>Ascomycota</taxon>
        <taxon>Pezizomycotina</taxon>
        <taxon>Geoglossomycetes</taxon>
        <taxon>Geoglossales</taxon>
        <taxon>Geoglossaceae</taxon>
        <taxon>Glutinoglossum</taxon>
    </lineage>
</organism>
<dbReference type="InterPro" id="IPR056002">
    <property type="entry name" value="DUF7580"/>
</dbReference>
<comment type="caution">
    <text evidence="2">The sequence shown here is derived from an EMBL/GenBank/DDBJ whole genome shotgun (WGS) entry which is preliminary data.</text>
</comment>
<reference evidence="2" key="1">
    <citation type="submission" date="2021-03" db="EMBL/GenBank/DDBJ databases">
        <title>Comparative genomics and phylogenomic investigation of the class Geoglossomycetes provide insights into ecological specialization and systematics.</title>
        <authorList>
            <person name="Melie T."/>
            <person name="Pirro S."/>
            <person name="Miller A.N."/>
            <person name="Quandt A."/>
        </authorList>
    </citation>
    <scope>NUCLEOTIDE SEQUENCE</scope>
    <source>
        <strain evidence="2">GBOQ0MN5Z8</strain>
    </source>
</reference>
<dbReference type="AlphaFoldDB" id="A0A9P8HYZ6"/>
<evidence type="ECO:0000313" key="2">
    <source>
        <dbReference type="EMBL" id="KAH0537056.1"/>
    </source>
</evidence>
<evidence type="ECO:0000259" key="1">
    <source>
        <dbReference type="Pfam" id="PF24476"/>
    </source>
</evidence>
<dbReference type="PANTHER" id="PTHR35186:SF4">
    <property type="entry name" value="PRION-INHIBITION AND PROPAGATION HELO DOMAIN-CONTAINING PROTEIN"/>
    <property type="match status" value="1"/>
</dbReference>
<gene>
    <name evidence="2" type="ORF">FGG08_006126</name>
</gene>
<keyword evidence="3" id="KW-1185">Reference proteome</keyword>
<dbReference type="EMBL" id="JAGHQL010000165">
    <property type="protein sequence ID" value="KAH0537056.1"/>
    <property type="molecule type" value="Genomic_DNA"/>
</dbReference>
<name>A0A9P8HYZ6_9PEZI</name>
<dbReference type="Proteomes" id="UP000698800">
    <property type="component" value="Unassembled WGS sequence"/>
</dbReference>
<dbReference type="OrthoDB" id="5331891at2759"/>
<protein>
    <recommendedName>
        <fullName evidence="1">DUF7580 domain-containing protein</fullName>
    </recommendedName>
</protein>
<dbReference type="PANTHER" id="PTHR35186">
    <property type="entry name" value="ANK_REP_REGION DOMAIN-CONTAINING PROTEIN"/>
    <property type="match status" value="1"/>
</dbReference>
<evidence type="ECO:0000313" key="3">
    <source>
        <dbReference type="Proteomes" id="UP000698800"/>
    </source>
</evidence>